<sequence length="298" mass="32699">MAAEDHFTQLLVTATQNGDLPLIKSHFPTLPPSSPILKAIALASLSSHQPEILRWCFSQGFCLPPSSLNSDFYHSACASQSPAIFQVLVENGFDLNSHNSEFFGCGTALVVAAVHGNISFARWLLENGQDVNAGFSCEAIVYAIGGENRSLDMVDLLIKHGLKLQGTGAAIGAAEKDDVTMLRLCLGNGAGLEEREIWWLVPMDEGDVEGTALYRACRAGALASVQELVNRGADLQWKDERGRDCVGVAREMGRLEVIRWLTERGLVKEEAVRVRELRMVDERNWAWKGELPDVFCVD</sequence>
<protein>
    <submittedName>
        <fullName evidence="4">Ankyrin</fullName>
    </submittedName>
</protein>
<dbReference type="AlphaFoldDB" id="A0A2J6SWI5"/>
<dbReference type="InterPro" id="IPR036770">
    <property type="entry name" value="Ankyrin_rpt-contain_sf"/>
</dbReference>
<keyword evidence="1" id="KW-0677">Repeat</keyword>
<dbReference type="RefSeq" id="XP_024732039.1">
    <property type="nucleotide sequence ID" value="XM_024881161.1"/>
</dbReference>
<keyword evidence="2 3" id="KW-0040">ANK repeat</keyword>
<dbReference type="PANTHER" id="PTHR24173">
    <property type="entry name" value="ANKYRIN REPEAT CONTAINING"/>
    <property type="match status" value="1"/>
</dbReference>
<dbReference type="Pfam" id="PF12796">
    <property type="entry name" value="Ank_2"/>
    <property type="match status" value="1"/>
</dbReference>
<keyword evidence="5" id="KW-1185">Reference proteome</keyword>
<evidence type="ECO:0000256" key="2">
    <source>
        <dbReference type="ARBA" id="ARBA00023043"/>
    </source>
</evidence>
<feature type="repeat" description="ANK" evidence="3">
    <location>
        <begin position="208"/>
        <end position="240"/>
    </location>
</feature>
<evidence type="ECO:0000256" key="3">
    <source>
        <dbReference type="PROSITE-ProRule" id="PRU00023"/>
    </source>
</evidence>
<dbReference type="SMART" id="SM00248">
    <property type="entry name" value="ANK"/>
    <property type="match status" value="5"/>
</dbReference>
<dbReference type="InParanoid" id="A0A2J6SWI5"/>
<dbReference type="InterPro" id="IPR002110">
    <property type="entry name" value="Ankyrin_rpt"/>
</dbReference>
<proteinExistence type="predicted"/>
<reference evidence="4 5" key="1">
    <citation type="submission" date="2016-04" db="EMBL/GenBank/DDBJ databases">
        <title>A degradative enzymes factory behind the ericoid mycorrhizal symbiosis.</title>
        <authorList>
            <consortium name="DOE Joint Genome Institute"/>
            <person name="Martino E."/>
            <person name="Morin E."/>
            <person name="Grelet G."/>
            <person name="Kuo A."/>
            <person name="Kohler A."/>
            <person name="Daghino S."/>
            <person name="Barry K."/>
            <person name="Choi C."/>
            <person name="Cichocki N."/>
            <person name="Clum A."/>
            <person name="Copeland A."/>
            <person name="Hainaut M."/>
            <person name="Haridas S."/>
            <person name="Labutti K."/>
            <person name="Lindquist E."/>
            <person name="Lipzen A."/>
            <person name="Khouja H.-R."/>
            <person name="Murat C."/>
            <person name="Ohm R."/>
            <person name="Olson A."/>
            <person name="Spatafora J."/>
            <person name="Veneault-Fourrey C."/>
            <person name="Henrissat B."/>
            <person name="Grigoriev I."/>
            <person name="Martin F."/>
            <person name="Perotto S."/>
        </authorList>
    </citation>
    <scope>NUCLEOTIDE SEQUENCE [LARGE SCALE GENOMIC DNA]</scope>
    <source>
        <strain evidence="4 5">E</strain>
    </source>
</reference>
<dbReference type="PROSITE" id="PS50088">
    <property type="entry name" value="ANK_REPEAT"/>
    <property type="match status" value="1"/>
</dbReference>
<accession>A0A2J6SWI5</accession>
<gene>
    <name evidence="4" type="ORF">K444DRAFT_617587</name>
</gene>
<dbReference type="EMBL" id="KZ613856">
    <property type="protein sequence ID" value="PMD55135.1"/>
    <property type="molecule type" value="Genomic_DNA"/>
</dbReference>
<dbReference type="Proteomes" id="UP000235371">
    <property type="component" value="Unassembled WGS sequence"/>
</dbReference>
<name>A0A2J6SWI5_9HELO</name>
<dbReference type="GeneID" id="36589238"/>
<evidence type="ECO:0000313" key="4">
    <source>
        <dbReference type="EMBL" id="PMD55135.1"/>
    </source>
</evidence>
<dbReference type="SUPFAM" id="SSF48403">
    <property type="entry name" value="Ankyrin repeat"/>
    <property type="match status" value="1"/>
</dbReference>
<dbReference type="STRING" id="1095630.A0A2J6SWI5"/>
<dbReference type="Gene3D" id="1.25.40.20">
    <property type="entry name" value="Ankyrin repeat-containing domain"/>
    <property type="match status" value="1"/>
</dbReference>
<organism evidence="4 5">
    <name type="scientific">Hyaloscypha bicolor E</name>
    <dbReference type="NCBI Taxonomy" id="1095630"/>
    <lineage>
        <taxon>Eukaryota</taxon>
        <taxon>Fungi</taxon>
        <taxon>Dikarya</taxon>
        <taxon>Ascomycota</taxon>
        <taxon>Pezizomycotina</taxon>
        <taxon>Leotiomycetes</taxon>
        <taxon>Helotiales</taxon>
        <taxon>Hyaloscyphaceae</taxon>
        <taxon>Hyaloscypha</taxon>
        <taxon>Hyaloscypha bicolor</taxon>
    </lineage>
</organism>
<dbReference type="OrthoDB" id="539213at2759"/>
<evidence type="ECO:0000256" key="1">
    <source>
        <dbReference type="ARBA" id="ARBA00022737"/>
    </source>
</evidence>
<evidence type="ECO:0000313" key="5">
    <source>
        <dbReference type="Proteomes" id="UP000235371"/>
    </source>
</evidence>
<dbReference type="PANTHER" id="PTHR24173:SF74">
    <property type="entry name" value="ANKYRIN REPEAT DOMAIN-CONTAINING PROTEIN 16"/>
    <property type="match status" value="1"/>
</dbReference>